<proteinExistence type="predicted"/>
<name>A0A0B8PEX0_9VIBR</name>
<protein>
    <recommendedName>
        <fullName evidence="3">MSHA biogenesis protein mshG</fullName>
    </recommendedName>
</protein>
<gene>
    <name evidence="1" type="ORF">JCM19232_4975</name>
</gene>
<dbReference type="AlphaFoldDB" id="A0A0B8PEX0"/>
<comment type="caution">
    <text evidence="1">The sequence shown here is derived from an EMBL/GenBank/DDBJ whole genome shotgun (WGS) entry which is preliminary data.</text>
</comment>
<sequence>MAVTATLFKTLSSLTKCGIKLNDALELVHEKNTPFLKWHIETMQSQSIGQSNLGRILDTGLVLPSELNALKILGERVDYYELLTKSSEHHSDYVTAQLKKMQEWLPKAGLIITIVLLGSLISSSAYQIYLDLL</sequence>
<reference evidence="1 2" key="1">
    <citation type="submission" date="2015-01" db="EMBL/GenBank/DDBJ databases">
        <title>Vibrio sp. C5 JCM 19232 whole genome shotgun sequence.</title>
        <authorList>
            <person name="Sawabe T."/>
            <person name="Meirelles P."/>
            <person name="Feng G."/>
            <person name="Sayaka M."/>
            <person name="Hattori M."/>
            <person name="Ohkuma M."/>
        </authorList>
    </citation>
    <scope>NUCLEOTIDE SEQUENCE [LARGE SCALE GENOMIC DNA]</scope>
    <source>
        <strain evidence="1 2">JCM19232</strain>
    </source>
</reference>
<organism evidence="1 2">
    <name type="scientific">Vibrio ishigakensis</name>
    <dbReference type="NCBI Taxonomy" id="1481914"/>
    <lineage>
        <taxon>Bacteria</taxon>
        <taxon>Pseudomonadati</taxon>
        <taxon>Pseudomonadota</taxon>
        <taxon>Gammaproteobacteria</taxon>
        <taxon>Vibrionales</taxon>
        <taxon>Vibrionaceae</taxon>
        <taxon>Vibrio</taxon>
    </lineage>
</organism>
<evidence type="ECO:0000313" key="2">
    <source>
        <dbReference type="Proteomes" id="UP000031670"/>
    </source>
</evidence>
<evidence type="ECO:0000313" key="1">
    <source>
        <dbReference type="EMBL" id="GAM65475.1"/>
    </source>
</evidence>
<reference evidence="1 2" key="2">
    <citation type="submission" date="2015-01" db="EMBL/GenBank/DDBJ databases">
        <authorList>
            <consortium name="NBRP consortium"/>
            <person name="Sawabe T."/>
            <person name="Meirelles P."/>
            <person name="Feng G."/>
            <person name="Sayaka M."/>
            <person name="Hattori M."/>
            <person name="Ohkuma M."/>
        </authorList>
    </citation>
    <scope>NUCLEOTIDE SEQUENCE [LARGE SCALE GENOMIC DNA]</scope>
    <source>
        <strain evidence="1 2">JCM19232</strain>
    </source>
</reference>
<evidence type="ECO:0008006" key="3">
    <source>
        <dbReference type="Google" id="ProtNLM"/>
    </source>
</evidence>
<accession>A0A0B8PEX0</accession>
<dbReference type="Proteomes" id="UP000031670">
    <property type="component" value="Unassembled WGS sequence"/>
</dbReference>
<dbReference type="EMBL" id="BBSA01000020">
    <property type="protein sequence ID" value="GAM65475.1"/>
    <property type="molecule type" value="Genomic_DNA"/>
</dbReference>